<evidence type="ECO:0000313" key="6">
    <source>
        <dbReference type="Ensembl" id="ENSOMYP00000060059.2"/>
    </source>
</evidence>
<accession>A0A8C7VYE6</accession>
<feature type="compositionally biased region" description="Acidic residues" evidence="5">
    <location>
        <begin position="188"/>
        <end position="207"/>
    </location>
</feature>
<dbReference type="GO" id="GO:0006383">
    <property type="term" value="P:transcription by RNA polymerase III"/>
    <property type="evidence" value="ECO:0007669"/>
    <property type="project" value="UniProtKB-UniRule"/>
</dbReference>
<organism evidence="6 7">
    <name type="scientific">Oncorhynchus mykiss</name>
    <name type="common">Rainbow trout</name>
    <name type="synonym">Salmo gairdneri</name>
    <dbReference type="NCBI Taxonomy" id="8022"/>
    <lineage>
        <taxon>Eukaryota</taxon>
        <taxon>Metazoa</taxon>
        <taxon>Chordata</taxon>
        <taxon>Craniata</taxon>
        <taxon>Vertebrata</taxon>
        <taxon>Euteleostomi</taxon>
        <taxon>Actinopterygii</taxon>
        <taxon>Neopterygii</taxon>
        <taxon>Teleostei</taxon>
        <taxon>Protacanthopterygii</taxon>
        <taxon>Salmoniformes</taxon>
        <taxon>Salmonidae</taxon>
        <taxon>Salmoninae</taxon>
        <taxon>Oncorhynchus</taxon>
    </lineage>
</organism>
<dbReference type="InterPro" id="IPR024661">
    <property type="entry name" value="RNA_pol_III_Rpc31"/>
</dbReference>
<feature type="region of interest" description="Disordered" evidence="5">
    <location>
        <begin position="1"/>
        <end position="46"/>
    </location>
</feature>
<dbReference type="RefSeq" id="XP_036808817.1">
    <property type="nucleotide sequence ID" value="XM_036952922.1"/>
</dbReference>
<evidence type="ECO:0000256" key="3">
    <source>
        <dbReference type="ARBA" id="ARBA00023242"/>
    </source>
</evidence>
<reference evidence="6" key="3">
    <citation type="submission" date="2025-09" db="UniProtKB">
        <authorList>
            <consortium name="Ensembl"/>
        </authorList>
    </citation>
    <scope>IDENTIFICATION</scope>
</reference>
<feature type="region of interest" description="Disordered" evidence="5">
    <location>
        <begin position="139"/>
        <end position="232"/>
    </location>
</feature>
<proteinExistence type="inferred from homology"/>
<reference evidence="6" key="1">
    <citation type="submission" date="2020-07" db="EMBL/GenBank/DDBJ databases">
        <title>A long reads based de novo assembly of the rainbow trout Arlee double haploid line genome.</title>
        <authorList>
            <person name="Gao G."/>
            <person name="Palti Y."/>
        </authorList>
    </citation>
    <scope>NUCLEOTIDE SEQUENCE [LARGE SCALE GENOMIC DNA]</scope>
</reference>
<comment type="function">
    <text evidence="4">DNA-dependent RNA polymerase catalyzes the transcription of DNA into RNA using the four ribonucleoside triphosphates as substrates. Specific peripheric component of RNA polymerase III which synthesizes small RNAs, such as 5S rRNA and tRNAs.</text>
</comment>
<dbReference type="OrthoDB" id="5377312at2759"/>
<comment type="subcellular location">
    <subcellularLocation>
        <location evidence="1 4">Nucleus</location>
    </subcellularLocation>
</comment>
<evidence type="ECO:0000256" key="4">
    <source>
        <dbReference type="PIRNR" id="PIRNR000777"/>
    </source>
</evidence>
<feature type="compositionally biased region" description="Basic and acidic residues" evidence="5">
    <location>
        <begin position="154"/>
        <end position="171"/>
    </location>
</feature>
<dbReference type="GO" id="GO:0005666">
    <property type="term" value="C:RNA polymerase III complex"/>
    <property type="evidence" value="ECO:0007669"/>
    <property type="project" value="UniProtKB-UniRule"/>
</dbReference>
<comment type="similarity">
    <text evidence="2 4">Belongs to the eukaryotic RPC7 RNA polymerase subunit family.</text>
</comment>
<dbReference type="PANTHER" id="PTHR15367">
    <property type="entry name" value="DNA-DIRECTED RNA POLYMERASE III"/>
    <property type="match status" value="1"/>
</dbReference>
<dbReference type="Pfam" id="PF11705">
    <property type="entry name" value="RNA_pol_3_Rpc31"/>
    <property type="match status" value="1"/>
</dbReference>
<name>A0A8C7VYE6_ONCMY</name>
<keyword evidence="3 4" id="KW-0539">Nucleus</keyword>
<evidence type="ECO:0000313" key="7">
    <source>
        <dbReference type="Proteomes" id="UP000694395"/>
    </source>
</evidence>
<keyword evidence="7" id="KW-1185">Reference proteome</keyword>
<dbReference type="GeneID" id="110496350"/>
<evidence type="ECO:0000256" key="5">
    <source>
        <dbReference type="SAM" id="MobiDB-lite"/>
    </source>
</evidence>
<comment type="subunit">
    <text evidence="4">Component of the RNA polymerase III (Pol III) complex.</text>
</comment>
<feature type="compositionally biased region" description="Basic residues" evidence="5">
    <location>
        <begin position="139"/>
        <end position="150"/>
    </location>
</feature>
<dbReference type="GeneTree" id="ENSGT00990000204388"/>
<reference evidence="6" key="2">
    <citation type="submission" date="2025-08" db="UniProtKB">
        <authorList>
            <consortium name="Ensembl"/>
        </authorList>
    </citation>
    <scope>IDENTIFICATION</scope>
</reference>
<sequence>MAGRGRGRGRGQMTFNLEDLGIGRGDSLPPTTFKPSPLFPPMPVQPVPLQTGEEVEYMLALKQELRAANKTLPFYIRRAAPKRDVDRYSDKYQSGDPKDSAIEWSPVLVYVQQMVPDKSISDWSRLPKELCIKVRKPLAKRHPPQVKQPKKPLVGKEEILTKLETLEKNEEAVNSEEEEDGEKKKTNEEEEQPEEEDYEEDFEEDTDYIMSYFDNGEEFGGDSDDNMDEATY</sequence>
<dbReference type="PIRSF" id="PIRSF000777">
    <property type="entry name" value="RNA_polIII_C31"/>
    <property type="match status" value="1"/>
</dbReference>
<evidence type="ECO:0000256" key="1">
    <source>
        <dbReference type="ARBA" id="ARBA00004123"/>
    </source>
</evidence>
<dbReference type="PANTHER" id="PTHR15367:SF4">
    <property type="entry name" value="DNA-DIRECTED RNA POLYMERASE III SUBUNIT RPC7-LIKE"/>
    <property type="match status" value="1"/>
</dbReference>
<dbReference type="AlphaFoldDB" id="A0A8C7VYE6"/>
<evidence type="ECO:0000256" key="2">
    <source>
        <dbReference type="ARBA" id="ARBA00008352"/>
    </source>
</evidence>
<gene>
    <name evidence="6" type="primary">LOC110496350</name>
</gene>
<feature type="compositionally biased region" description="Acidic residues" evidence="5">
    <location>
        <begin position="215"/>
        <end position="232"/>
    </location>
</feature>
<feature type="compositionally biased region" description="Pro residues" evidence="5">
    <location>
        <begin position="37"/>
        <end position="46"/>
    </location>
</feature>
<dbReference type="Proteomes" id="UP000694395">
    <property type="component" value="Chromosome 18"/>
</dbReference>
<dbReference type="Ensembl" id="ENSOMYT00000065375.2">
    <property type="protein sequence ID" value="ENSOMYP00000060059.2"/>
    <property type="gene ID" value="ENSOMYG00000067439.1"/>
</dbReference>
<protein>
    <recommendedName>
        <fullName evidence="4">DNA-directed RNA polymerase III subunit</fullName>
    </recommendedName>
</protein>